<dbReference type="SUPFAM" id="SSF110997">
    <property type="entry name" value="Sporulation related repeat"/>
    <property type="match status" value="1"/>
</dbReference>
<evidence type="ECO:0000313" key="5">
    <source>
        <dbReference type="Proteomes" id="UP000825483"/>
    </source>
</evidence>
<evidence type="ECO:0000259" key="3">
    <source>
        <dbReference type="PROSITE" id="PS51724"/>
    </source>
</evidence>
<gene>
    <name evidence="4" type="ORF">PRLR5076_10450</name>
</gene>
<dbReference type="EMBL" id="BPUB01000001">
    <property type="protein sequence ID" value="GJG58194.1"/>
    <property type="molecule type" value="Genomic_DNA"/>
</dbReference>
<dbReference type="Pfam" id="PF18175">
    <property type="entry name" value="HU-CCDC81_bac_2"/>
    <property type="match status" value="1"/>
</dbReference>
<name>A0A9R1C8Z5_9BACT</name>
<dbReference type="PROSITE" id="PS51724">
    <property type="entry name" value="SPOR"/>
    <property type="match status" value="1"/>
</dbReference>
<dbReference type="GeneID" id="72467976"/>
<keyword evidence="2" id="KW-1133">Transmembrane helix</keyword>
<dbReference type="GO" id="GO:0042834">
    <property type="term" value="F:peptidoglycan binding"/>
    <property type="evidence" value="ECO:0007669"/>
    <property type="project" value="InterPro"/>
</dbReference>
<keyword evidence="2" id="KW-0472">Membrane</keyword>
<reference evidence="4" key="1">
    <citation type="journal article" date="2022" name="Int. J. Syst. Evol. Microbiol.">
        <title>Prevotella lacticifex sp. nov., isolated from the rumen of cows.</title>
        <authorList>
            <person name="Shinkai T."/>
            <person name="Ikeyama N."/>
            <person name="Kumagai M."/>
            <person name="Ohmori H."/>
            <person name="Sakamoto M."/>
            <person name="Ohkuma M."/>
            <person name="Mitsumori M."/>
        </authorList>
    </citation>
    <scope>NUCLEOTIDE SEQUENCE</scope>
    <source>
        <strain evidence="4">R5076</strain>
    </source>
</reference>
<sequence length="365" mass="39508">MIRLARHIEILLLGNECVIVPNLGGFVAHRVVARYDGDEELFLPPYRTLGFNPMLKMNDSLLAQSYVEAYDLSYPEAVSAIEDEVREMLRIMGNTGSYELENLGRLFYDHDGKMNFEPCEAGILTPQFYAFSSFEMPLLPADKEVPATVEAEVAEEKPRAIYIAKEGGRRTLNISLKAVRNTAVAAVVVATVGLIAFPIAHRHGAMTTGNIESGFYEMLIPHSSDSHTKTAAFSARGTGSKTAAPTNAETTAAKTDQAQASEATATEKNTEAAATASDDGTDATAPASAGSHWSIVVCSHVPRANAEALAAKLRKEGRSDVIVSTTGAVKVLYGHFKTKDEAHKRLNDLVGDDTFKDSWLLEVKE</sequence>
<protein>
    <submittedName>
        <fullName evidence="4">Cell division protein</fullName>
    </submittedName>
</protein>
<dbReference type="Pfam" id="PF18174">
    <property type="entry name" value="HU-CCDC81_bac_1"/>
    <property type="match status" value="1"/>
</dbReference>
<dbReference type="Gene3D" id="3.30.70.1070">
    <property type="entry name" value="Sporulation related repeat"/>
    <property type="match status" value="1"/>
</dbReference>
<organism evidence="4 5">
    <name type="scientific">Prevotella lacticifex</name>
    <dbReference type="NCBI Taxonomy" id="2854755"/>
    <lineage>
        <taxon>Bacteria</taxon>
        <taxon>Pseudomonadati</taxon>
        <taxon>Bacteroidota</taxon>
        <taxon>Bacteroidia</taxon>
        <taxon>Bacteroidales</taxon>
        <taxon>Prevotellaceae</taxon>
        <taxon>Prevotella</taxon>
    </lineage>
</organism>
<evidence type="ECO:0000256" key="1">
    <source>
        <dbReference type="SAM" id="MobiDB-lite"/>
    </source>
</evidence>
<proteinExistence type="predicted"/>
<feature type="domain" description="SPOR" evidence="3">
    <location>
        <begin position="287"/>
        <end position="362"/>
    </location>
</feature>
<dbReference type="Pfam" id="PF05036">
    <property type="entry name" value="SPOR"/>
    <property type="match status" value="1"/>
</dbReference>
<feature type="compositionally biased region" description="Low complexity" evidence="1">
    <location>
        <begin position="242"/>
        <end position="287"/>
    </location>
</feature>
<feature type="transmembrane region" description="Helical" evidence="2">
    <location>
        <begin position="178"/>
        <end position="200"/>
    </location>
</feature>
<dbReference type="Proteomes" id="UP000825483">
    <property type="component" value="Unassembled WGS sequence"/>
</dbReference>
<evidence type="ECO:0000256" key="2">
    <source>
        <dbReference type="SAM" id="Phobius"/>
    </source>
</evidence>
<dbReference type="GO" id="GO:0051301">
    <property type="term" value="P:cell division"/>
    <property type="evidence" value="ECO:0007669"/>
    <property type="project" value="UniProtKB-KW"/>
</dbReference>
<keyword evidence="4" id="KW-0132">Cell division</keyword>
<dbReference type="InterPro" id="IPR040495">
    <property type="entry name" value="HU-CCDC81_bac_1"/>
</dbReference>
<accession>A0A9R1C8Z5</accession>
<comment type="caution">
    <text evidence="4">The sequence shown here is derived from an EMBL/GenBank/DDBJ whole genome shotgun (WGS) entry which is preliminary data.</text>
</comment>
<keyword evidence="4" id="KW-0131">Cell cycle</keyword>
<dbReference type="InterPro" id="IPR036680">
    <property type="entry name" value="SPOR-like_sf"/>
</dbReference>
<feature type="region of interest" description="Disordered" evidence="1">
    <location>
        <begin position="227"/>
        <end position="287"/>
    </location>
</feature>
<dbReference type="InterPro" id="IPR007730">
    <property type="entry name" value="SPOR-like_dom"/>
</dbReference>
<keyword evidence="5" id="KW-1185">Reference proteome</keyword>
<dbReference type="InterPro" id="IPR041268">
    <property type="entry name" value="HU-CCDC81_bac_2"/>
</dbReference>
<keyword evidence="2" id="KW-0812">Transmembrane</keyword>
<dbReference type="AlphaFoldDB" id="A0A9R1C8Z5"/>
<dbReference type="RefSeq" id="WP_223929830.1">
    <property type="nucleotide sequence ID" value="NZ_BPTU01000003.1"/>
</dbReference>
<evidence type="ECO:0000313" key="4">
    <source>
        <dbReference type="EMBL" id="GJG58194.1"/>
    </source>
</evidence>